<name>A0A1L3ZV92_9SPHN</name>
<dbReference type="AlphaFoldDB" id="A0A1L3ZV92"/>
<evidence type="ECO:0000313" key="2">
    <source>
        <dbReference type="EMBL" id="API59537.1"/>
    </source>
</evidence>
<dbReference type="GO" id="GO:0003697">
    <property type="term" value="F:single-stranded DNA binding"/>
    <property type="evidence" value="ECO:0007669"/>
    <property type="project" value="InterPro"/>
</dbReference>
<dbReference type="Gene3D" id="3.40.1360.10">
    <property type="match status" value="1"/>
</dbReference>
<dbReference type="OrthoDB" id="1038270at2"/>
<dbReference type="SUPFAM" id="SSF56731">
    <property type="entry name" value="DNA primase core"/>
    <property type="match status" value="1"/>
</dbReference>
<protein>
    <recommendedName>
        <fullName evidence="1">SF4 helicase domain-containing protein</fullName>
    </recommendedName>
</protein>
<dbReference type="Pfam" id="PF13155">
    <property type="entry name" value="Toprim_2"/>
    <property type="match status" value="1"/>
</dbReference>
<evidence type="ECO:0000259" key="1">
    <source>
        <dbReference type="PROSITE" id="PS51199"/>
    </source>
</evidence>
<dbReference type="GO" id="GO:0043139">
    <property type="term" value="F:5'-3' DNA helicase activity"/>
    <property type="evidence" value="ECO:0007669"/>
    <property type="project" value="InterPro"/>
</dbReference>
<dbReference type="SUPFAM" id="SSF52540">
    <property type="entry name" value="P-loop containing nucleoside triphosphate hydrolases"/>
    <property type="match status" value="1"/>
</dbReference>
<dbReference type="InterPro" id="IPR007694">
    <property type="entry name" value="DNA_helicase_DnaB-like_C"/>
</dbReference>
<dbReference type="EMBL" id="CP018221">
    <property type="protein sequence ID" value="API59537.1"/>
    <property type="molecule type" value="Genomic_DNA"/>
</dbReference>
<proteinExistence type="predicted"/>
<organism evidence="2 3">
    <name type="scientific">Tardibacter chloracetimidivorans</name>
    <dbReference type="NCBI Taxonomy" id="1921510"/>
    <lineage>
        <taxon>Bacteria</taxon>
        <taxon>Pseudomonadati</taxon>
        <taxon>Pseudomonadota</taxon>
        <taxon>Alphaproteobacteria</taxon>
        <taxon>Sphingomonadales</taxon>
        <taxon>Sphingomonadaceae</taxon>
        <taxon>Tardibacter</taxon>
    </lineage>
</organism>
<dbReference type="InterPro" id="IPR027417">
    <property type="entry name" value="P-loop_NTPase"/>
</dbReference>
<feature type="domain" description="SF4 helicase" evidence="1">
    <location>
        <begin position="219"/>
        <end position="486"/>
    </location>
</feature>
<dbReference type="Gene3D" id="3.40.50.300">
    <property type="entry name" value="P-loop containing nucleotide triphosphate hydrolases"/>
    <property type="match status" value="1"/>
</dbReference>
<sequence>MLHDKHKQWIEARGIPADLAEKLGLETTRDGAGFWLSVPYVERGQVVNHKYRQTSEKKHRMDQGAPLCLWNHDVLLLPEVQEGKQPVVITEGEWDALAAMTAWNRYVLSVPNGTAAPKEDAITNPESAGYQYLWRSRDLLDMVGAFIIAADGDEAGRRLAADLVRWIGPERCRIVSYPGGCKDLNEVLIAHGPAGVRQAINDARPYPVKGLYTIDDFPAPPEIEPFNHGVPRLCEMLPVTPGTLTVGTGYAGQGKTSLLVKILANLLKDGVTIALGSFETQVNPILIRKLRAAMANTAEFGCPPDLAAKADQVMRDHLRILAQQAEDDDADMTLEDMLDLARTAILRDGAKVVVIDPWNELDHKRKSDESETDYTSRAIRMMKRFARRYDVALWIIAHPAKPQMVGAKLPIPGLYSISGSAHWANKPDYGFVVHRPKKNLPKDHPERNCIDVLVTKVRMGLPGEEARVTLNYDWRTSTYHEWVDEFADA</sequence>
<dbReference type="InterPro" id="IPR027032">
    <property type="entry name" value="Twinkle-like"/>
</dbReference>
<dbReference type="PROSITE" id="PS51199">
    <property type="entry name" value="SF4_HELICASE"/>
    <property type="match status" value="1"/>
</dbReference>
<keyword evidence="3" id="KW-1185">Reference proteome</keyword>
<dbReference type="RefSeq" id="WP_072597158.1">
    <property type="nucleotide sequence ID" value="NZ_CP018221.1"/>
</dbReference>
<dbReference type="InterPro" id="IPR034154">
    <property type="entry name" value="TOPRIM_DnaG/twinkle"/>
</dbReference>
<accession>A0A1L3ZV92</accession>
<gene>
    <name evidence="2" type="ORF">BSL82_09610</name>
</gene>
<dbReference type="CDD" id="cd01029">
    <property type="entry name" value="TOPRIM_primases"/>
    <property type="match status" value="1"/>
</dbReference>
<dbReference type="GO" id="GO:0006260">
    <property type="term" value="P:DNA replication"/>
    <property type="evidence" value="ECO:0007669"/>
    <property type="project" value="InterPro"/>
</dbReference>
<dbReference type="Proteomes" id="UP000182063">
    <property type="component" value="Chromosome"/>
</dbReference>
<dbReference type="PANTHER" id="PTHR12873:SF0">
    <property type="entry name" value="TWINKLE MTDNA HELICASE"/>
    <property type="match status" value="1"/>
</dbReference>
<dbReference type="STRING" id="1921510.BSL82_09610"/>
<reference evidence="3" key="1">
    <citation type="submission" date="2016-11" db="EMBL/GenBank/DDBJ databases">
        <title>Complete Genome Sequence of alachlor-degrading Sphingomonas sp. strain JJ-A5.</title>
        <authorList>
            <person name="Lee H."/>
            <person name="Ka J.-O."/>
        </authorList>
    </citation>
    <scope>NUCLEOTIDE SEQUENCE [LARGE SCALE GENOMIC DNA]</scope>
    <source>
        <strain evidence="3">JJ-A5</strain>
    </source>
</reference>
<dbReference type="Pfam" id="PF13481">
    <property type="entry name" value="AAA_25"/>
    <property type="match status" value="1"/>
</dbReference>
<dbReference type="GO" id="GO:0005524">
    <property type="term" value="F:ATP binding"/>
    <property type="evidence" value="ECO:0007669"/>
    <property type="project" value="InterPro"/>
</dbReference>
<dbReference type="PANTHER" id="PTHR12873">
    <property type="entry name" value="T7-LIKE MITOCHONDRIAL DNA HELICASE"/>
    <property type="match status" value="1"/>
</dbReference>
<evidence type="ECO:0000313" key="3">
    <source>
        <dbReference type="Proteomes" id="UP000182063"/>
    </source>
</evidence>
<dbReference type="KEGG" id="sphj:BSL82_09610"/>